<dbReference type="InterPro" id="IPR036264">
    <property type="entry name" value="Bact_exopeptidase_dim_dom"/>
</dbReference>
<dbReference type="EMBL" id="JAJNDB010000007">
    <property type="protein sequence ID" value="MCD2197295.1"/>
    <property type="molecule type" value="Genomic_DNA"/>
</dbReference>
<comment type="caution">
    <text evidence="7">The sequence shown here is derived from an EMBL/GenBank/DDBJ whole genome shotgun (WGS) entry which is preliminary data.</text>
</comment>
<proteinExistence type="inferred from homology"/>
<dbReference type="Proteomes" id="UP001199469">
    <property type="component" value="Unassembled WGS sequence"/>
</dbReference>
<evidence type="ECO:0000256" key="1">
    <source>
        <dbReference type="ARBA" id="ARBA00001947"/>
    </source>
</evidence>
<evidence type="ECO:0000313" key="7">
    <source>
        <dbReference type="EMBL" id="MCD2197295.1"/>
    </source>
</evidence>
<comment type="similarity">
    <text evidence="2">Belongs to the peptidase M20A family.</text>
</comment>
<feature type="domain" description="Peptidase M20 dimerisation" evidence="6">
    <location>
        <begin position="193"/>
        <end position="336"/>
    </location>
</feature>
<protein>
    <submittedName>
        <fullName evidence="7">M20/M25/M40 family metallo-hydrolase</fullName>
    </submittedName>
</protein>
<dbReference type="Gene3D" id="3.30.70.360">
    <property type="match status" value="1"/>
</dbReference>
<comment type="cofactor">
    <cofactor evidence="1">
        <name>Zn(2+)</name>
        <dbReference type="ChEBI" id="CHEBI:29105"/>
    </cofactor>
</comment>
<gene>
    <name evidence="7" type="ORF">LQ327_28375</name>
</gene>
<accession>A0ABS8PG94</accession>
<name>A0ABS8PG94_9PSEU</name>
<evidence type="ECO:0000256" key="4">
    <source>
        <dbReference type="ARBA" id="ARBA00022801"/>
    </source>
</evidence>
<dbReference type="Gene3D" id="3.40.630.10">
    <property type="entry name" value="Zn peptidases"/>
    <property type="match status" value="1"/>
</dbReference>
<evidence type="ECO:0000313" key="8">
    <source>
        <dbReference type="Proteomes" id="UP001199469"/>
    </source>
</evidence>
<evidence type="ECO:0000256" key="2">
    <source>
        <dbReference type="ARBA" id="ARBA00006247"/>
    </source>
</evidence>
<dbReference type="InterPro" id="IPR011650">
    <property type="entry name" value="Peptidase_M20_dimer"/>
</dbReference>
<dbReference type="RefSeq" id="WP_230739220.1">
    <property type="nucleotide sequence ID" value="NZ_JAJNDB010000007.1"/>
</dbReference>
<reference evidence="7 8" key="1">
    <citation type="submission" date="2021-11" db="EMBL/GenBank/DDBJ databases">
        <title>Draft genome sequence of Actinomycetospora sp. SF1 isolated from the rhizosphere soil.</title>
        <authorList>
            <person name="Duangmal K."/>
            <person name="Chantavorakit T."/>
        </authorList>
    </citation>
    <scope>NUCLEOTIDE SEQUENCE [LARGE SCALE GENOMIC DNA]</scope>
    <source>
        <strain evidence="7 8">TBRC 5722</strain>
    </source>
</reference>
<evidence type="ECO:0000256" key="5">
    <source>
        <dbReference type="ARBA" id="ARBA00022833"/>
    </source>
</evidence>
<dbReference type="InterPro" id="IPR050072">
    <property type="entry name" value="Peptidase_M20A"/>
</dbReference>
<organism evidence="7 8">
    <name type="scientific">Actinomycetospora endophytica</name>
    <dbReference type="NCBI Taxonomy" id="2291215"/>
    <lineage>
        <taxon>Bacteria</taxon>
        <taxon>Bacillati</taxon>
        <taxon>Actinomycetota</taxon>
        <taxon>Actinomycetes</taxon>
        <taxon>Pseudonocardiales</taxon>
        <taxon>Pseudonocardiaceae</taxon>
        <taxon>Actinomycetospora</taxon>
    </lineage>
</organism>
<evidence type="ECO:0000259" key="6">
    <source>
        <dbReference type="Pfam" id="PF07687"/>
    </source>
</evidence>
<dbReference type="SUPFAM" id="SSF55031">
    <property type="entry name" value="Bacterial exopeptidase dimerisation domain"/>
    <property type="match status" value="1"/>
</dbReference>
<sequence length="444" mass="46888">MSAATGEVVELLTTMIRNGCVNTGDVASGQEVRTADTLRAFLGDAVDTAVVDAAPGRRSVVARLRGSDPTAPSLGLVCHTDVVPATDADWTRDPFAGEVDQGIVWGRGAIDMLDTTATMAVAMRRAGFAARRGIRPRGDIVFVAAADEEGHADHGTRYLLDHHRDEVMADRIVTEGGGWPLTTGPVPALSWAVAEKGSAWLRLDVHGRAGHAAMPHGADNALVTAAEVVRRLAEHRVAPSIPAEWEAWVAAMGLDADLAAGLLDPATVLATAEATGDPALAAHAHACTHLTITPTGARGGVVINAIPDLVEIDVDARILPGQTCAQVEAEIARALGPLTDRVDVVWRHRLETTTSPVASPLRDTIAGIADALVPGTRLVPGMITASTDADYFRRAGAEVYGFSMHSGHATPEQFRRMFHGPDERVDLRSLELSTAMWTELISQS</sequence>
<dbReference type="InterPro" id="IPR002933">
    <property type="entry name" value="Peptidase_M20"/>
</dbReference>
<evidence type="ECO:0000256" key="3">
    <source>
        <dbReference type="ARBA" id="ARBA00022723"/>
    </source>
</evidence>
<dbReference type="Pfam" id="PF01546">
    <property type="entry name" value="Peptidase_M20"/>
    <property type="match status" value="1"/>
</dbReference>
<keyword evidence="8" id="KW-1185">Reference proteome</keyword>
<keyword evidence="4" id="KW-0378">Hydrolase</keyword>
<keyword evidence="3" id="KW-0479">Metal-binding</keyword>
<keyword evidence="5" id="KW-0862">Zinc</keyword>
<dbReference type="SUPFAM" id="SSF53187">
    <property type="entry name" value="Zn-dependent exopeptidases"/>
    <property type="match status" value="1"/>
</dbReference>
<dbReference type="Pfam" id="PF07687">
    <property type="entry name" value="M20_dimer"/>
    <property type="match status" value="1"/>
</dbReference>
<dbReference type="PANTHER" id="PTHR43808">
    <property type="entry name" value="ACETYLORNITHINE DEACETYLASE"/>
    <property type="match status" value="1"/>
</dbReference>
<dbReference type="PANTHER" id="PTHR43808:SF8">
    <property type="entry name" value="PEPTIDASE M20 DIMERISATION DOMAIN-CONTAINING PROTEIN"/>
    <property type="match status" value="1"/>
</dbReference>
<dbReference type="Gene3D" id="1.10.150.900">
    <property type="match status" value="1"/>
</dbReference>